<dbReference type="SMART" id="SM00478">
    <property type="entry name" value="ENDO3c"/>
    <property type="match status" value="1"/>
</dbReference>
<dbReference type="InterPro" id="IPR011257">
    <property type="entry name" value="DNA_glycosylase"/>
</dbReference>
<dbReference type="InterPro" id="IPR023170">
    <property type="entry name" value="HhH_base_excis_C"/>
</dbReference>
<evidence type="ECO:0000256" key="5">
    <source>
        <dbReference type="ARBA" id="ARBA00022801"/>
    </source>
</evidence>
<gene>
    <name evidence="11" type="ORF">A3B25_03000</name>
</gene>
<accession>A0A1G2GTC8</accession>
<organism evidence="11 12">
    <name type="scientific">Candidatus Ryanbacteria bacterium RIFCSPLOWO2_01_FULL_48_26</name>
    <dbReference type="NCBI Taxonomy" id="1802126"/>
    <lineage>
        <taxon>Bacteria</taxon>
        <taxon>Candidatus Ryaniibacteriota</taxon>
    </lineage>
</organism>
<reference evidence="11 12" key="1">
    <citation type="journal article" date="2016" name="Nat. Commun.">
        <title>Thousands of microbial genomes shed light on interconnected biogeochemical processes in an aquifer system.</title>
        <authorList>
            <person name="Anantharaman K."/>
            <person name="Brown C.T."/>
            <person name="Hug L.A."/>
            <person name="Sharon I."/>
            <person name="Castelle C.J."/>
            <person name="Probst A.J."/>
            <person name="Thomas B.C."/>
            <person name="Singh A."/>
            <person name="Wilkins M.J."/>
            <person name="Karaoz U."/>
            <person name="Brodie E.L."/>
            <person name="Williams K.H."/>
            <person name="Hubbard S.S."/>
            <person name="Banfield J.F."/>
        </authorList>
    </citation>
    <scope>NUCLEOTIDE SEQUENCE [LARGE SCALE GENOMIC DNA]</scope>
</reference>
<evidence type="ECO:0000256" key="9">
    <source>
        <dbReference type="ARBA" id="ARBA00023295"/>
    </source>
</evidence>
<dbReference type="InterPro" id="IPR036390">
    <property type="entry name" value="WH_DNA-bd_sf"/>
</dbReference>
<evidence type="ECO:0000256" key="4">
    <source>
        <dbReference type="ARBA" id="ARBA00022763"/>
    </source>
</evidence>
<dbReference type="InterPro" id="IPR003265">
    <property type="entry name" value="HhH-GPD_domain"/>
</dbReference>
<evidence type="ECO:0000256" key="8">
    <source>
        <dbReference type="ARBA" id="ARBA00023204"/>
    </source>
</evidence>
<dbReference type="PANTHER" id="PTHR42944:SF1">
    <property type="entry name" value="ADENINE DNA GLYCOSYLASE"/>
    <property type="match status" value="1"/>
</dbReference>
<dbReference type="GO" id="GO:0035485">
    <property type="term" value="F:adenine/guanine mispair binding"/>
    <property type="evidence" value="ECO:0007669"/>
    <property type="project" value="TreeGrafter"/>
</dbReference>
<dbReference type="GO" id="GO:0000701">
    <property type="term" value="F:purine-specific mismatch base pair DNA N-glycosylase activity"/>
    <property type="evidence" value="ECO:0007669"/>
    <property type="project" value="TreeGrafter"/>
</dbReference>
<keyword evidence="3" id="KW-0479">Metal-binding</keyword>
<dbReference type="CDD" id="cd00056">
    <property type="entry name" value="ENDO3c"/>
    <property type="match status" value="1"/>
</dbReference>
<evidence type="ECO:0000259" key="10">
    <source>
        <dbReference type="SMART" id="SM00478"/>
    </source>
</evidence>
<keyword evidence="6" id="KW-0408">Iron</keyword>
<dbReference type="PANTHER" id="PTHR42944">
    <property type="entry name" value="ADENINE DNA GLYCOSYLASE"/>
    <property type="match status" value="1"/>
</dbReference>
<keyword evidence="5" id="KW-0378">Hydrolase</keyword>
<dbReference type="GO" id="GO:0006298">
    <property type="term" value="P:mismatch repair"/>
    <property type="evidence" value="ECO:0007669"/>
    <property type="project" value="TreeGrafter"/>
</dbReference>
<dbReference type="EMBL" id="MHNW01000017">
    <property type="protein sequence ID" value="OGZ53452.1"/>
    <property type="molecule type" value="Genomic_DNA"/>
</dbReference>
<keyword evidence="9" id="KW-0326">Glycosidase</keyword>
<dbReference type="GO" id="GO:0046872">
    <property type="term" value="F:metal ion binding"/>
    <property type="evidence" value="ECO:0007669"/>
    <property type="project" value="UniProtKB-KW"/>
</dbReference>
<dbReference type="GO" id="GO:0034039">
    <property type="term" value="F:8-oxo-7,8-dihydroguanine DNA N-glycosylase activity"/>
    <property type="evidence" value="ECO:0007669"/>
    <property type="project" value="TreeGrafter"/>
</dbReference>
<keyword evidence="7" id="KW-0411">Iron-sulfur</keyword>
<dbReference type="SUPFAM" id="SSF48150">
    <property type="entry name" value="DNA-glycosylase"/>
    <property type="match status" value="1"/>
</dbReference>
<evidence type="ECO:0000313" key="11">
    <source>
        <dbReference type="EMBL" id="OGZ53452.1"/>
    </source>
</evidence>
<proteinExistence type="inferred from homology"/>
<dbReference type="InterPro" id="IPR044298">
    <property type="entry name" value="MIG/MutY"/>
</dbReference>
<dbReference type="Gene3D" id="1.10.10.10">
    <property type="entry name" value="Winged helix-like DNA-binding domain superfamily/Winged helix DNA-binding domain"/>
    <property type="match status" value="1"/>
</dbReference>
<evidence type="ECO:0000256" key="6">
    <source>
        <dbReference type="ARBA" id="ARBA00023004"/>
    </source>
</evidence>
<evidence type="ECO:0000256" key="3">
    <source>
        <dbReference type="ARBA" id="ARBA00022723"/>
    </source>
</evidence>
<comment type="similarity">
    <text evidence="2">Belongs to the Nth/MutY family.</text>
</comment>
<protein>
    <recommendedName>
        <fullName evidence="10">HhH-GPD domain-containing protein</fullName>
    </recommendedName>
</protein>
<dbReference type="AlphaFoldDB" id="A0A1G2GTC8"/>
<dbReference type="GO" id="GO:0006284">
    <property type="term" value="P:base-excision repair"/>
    <property type="evidence" value="ECO:0007669"/>
    <property type="project" value="InterPro"/>
</dbReference>
<dbReference type="Proteomes" id="UP000179106">
    <property type="component" value="Unassembled WGS sequence"/>
</dbReference>
<evidence type="ECO:0000256" key="1">
    <source>
        <dbReference type="ARBA" id="ARBA00001966"/>
    </source>
</evidence>
<evidence type="ECO:0000256" key="7">
    <source>
        <dbReference type="ARBA" id="ARBA00023014"/>
    </source>
</evidence>
<dbReference type="SUPFAM" id="SSF46785">
    <property type="entry name" value="Winged helix' DNA-binding domain"/>
    <property type="match status" value="1"/>
</dbReference>
<name>A0A1G2GTC8_9BACT</name>
<sequence>MQRAAASKIRAFQKEVWGYYHLHKRGFPWRKTKNPYRILVSEIMLQQTQADRVVLKYKEFIKKFPNLRALSKASLKSVLRAWQGLGYNRRAVHLKTIAREVTVRFGGKLPSEKEILMSSPGIGQSTAGAVRTFAFNKPEVFVETNIRTAFIHFFFPKKQKILDSDISKIVEVALDRKNPREWYWALMDYGAMLKKAHGNAAARRSAHYARQSPFKGSSREQRSKILKMILGEKISTKKLLAKTGFSKQILAHHLADLSKEGFIRRSGNYFIVSK</sequence>
<keyword evidence="8" id="KW-0234">DNA repair</keyword>
<comment type="cofactor">
    <cofactor evidence="1">
        <name>[4Fe-4S] cluster</name>
        <dbReference type="ChEBI" id="CHEBI:49883"/>
    </cofactor>
</comment>
<comment type="caution">
    <text evidence="11">The sequence shown here is derived from an EMBL/GenBank/DDBJ whole genome shotgun (WGS) entry which is preliminary data.</text>
</comment>
<dbReference type="Gene3D" id="1.10.1670.10">
    <property type="entry name" value="Helix-hairpin-Helix base-excision DNA repair enzymes (C-terminal)"/>
    <property type="match status" value="1"/>
</dbReference>
<dbReference type="GO" id="GO:0032357">
    <property type="term" value="F:oxidized purine DNA binding"/>
    <property type="evidence" value="ECO:0007669"/>
    <property type="project" value="TreeGrafter"/>
</dbReference>
<dbReference type="STRING" id="1802126.A3B25_03000"/>
<dbReference type="Gene3D" id="1.10.340.30">
    <property type="entry name" value="Hypothetical protein, domain 2"/>
    <property type="match status" value="1"/>
</dbReference>
<feature type="domain" description="HhH-GPD" evidence="10">
    <location>
        <begin position="44"/>
        <end position="192"/>
    </location>
</feature>
<dbReference type="GO" id="GO:0051536">
    <property type="term" value="F:iron-sulfur cluster binding"/>
    <property type="evidence" value="ECO:0007669"/>
    <property type="project" value="UniProtKB-KW"/>
</dbReference>
<dbReference type="Pfam" id="PF00730">
    <property type="entry name" value="HhH-GPD"/>
    <property type="match status" value="1"/>
</dbReference>
<evidence type="ECO:0000313" key="12">
    <source>
        <dbReference type="Proteomes" id="UP000179106"/>
    </source>
</evidence>
<evidence type="ECO:0000256" key="2">
    <source>
        <dbReference type="ARBA" id="ARBA00008343"/>
    </source>
</evidence>
<keyword evidence="4" id="KW-0227">DNA damage</keyword>
<dbReference type="InterPro" id="IPR036388">
    <property type="entry name" value="WH-like_DNA-bd_sf"/>
</dbReference>